<dbReference type="Gene3D" id="3.60.21.10">
    <property type="match status" value="1"/>
</dbReference>
<evidence type="ECO:0000256" key="4">
    <source>
        <dbReference type="ARBA" id="ARBA00022722"/>
    </source>
</evidence>
<dbReference type="GO" id="GO:0006310">
    <property type="term" value="P:DNA recombination"/>
    <property type="evidence" value="ECO:0007669"/>
    <property type="project" value="UniProtKB-KW"/>
</dbReference>
<dbReference type="InterPro" id="IPR050535">
    <property type="entry name" value="DNA_Repair-Maintenance_Comp"/>
</dbReference>
<comment type="caution">
    <text evidence="10">The sequence shown here is derived from an EMBL/GenBank/DDBJ whole genome shotgun (WGS) entry which is preliminary data.</text>
</comment>
<evidence type="ECO:0000259" key="9">
    <source>
        <dbReference type="Pfam" id="PF12320"/>
    </source>
</evidence>
<evidence type="ECO:0000256" key="3">
    <source>
        <dbReference type="ARBA" id="ARBA00013365"/>
    </source>
</evidence>
<dbReference type="InterPro" id="IPR041796">
    <property type="entry name" value="Mre11_N"/>
</dbReference>
<feature type="domain" description="Nuclease SbcCD subunit D C-terminal" evidence="9">
    <location>
        <begin position="266"/>
        <end position="352"/>
    </location>
</feature>
<dbReference type="InterPro" id="IPR004843">
    <property type="entry name" value="Calcineurin-like_PHP"/>
</dbReference>
<dbReference type="OrthoDB" id="9773856at2"/>
<dbReference type="PANTHER" id="PTHR30337">
    <property type="entry name" value="COMPONENT OF ATP-DEPENDENT DSDNA EXONUCLEASE"/>
    <property type="match status" value="1"/>
</dbReference>
<evidence type="ECO:0000256" key="1">
    <source>
        <dbReference type="ARBA" id="ARBA00010555"/>
    </source>
</evidence>
<keyword evidence="11" id="KW-1185">Reference proteome</keyword>
<comment type="subunit">
    <text evidence="2 7">Heterodimer of SbcC and SbcD.</text>
</comment>
<dbReference type="PANTHER" id="PTHR30337:SF0">
    <property type="entry name" value="NUCLEASE SBCCD SUBUNIT D"/>
    <property type="match status" value="1"/>
</dbReference>
<evidence type="ECO:0000259" key="8">
    <source>
        <dbReference type="Pfam" id="PF00149"/>
    </source>
</evidence>
<dbReference type="Pfam" id="PF00149">
    <property type="entry name" value="Metallophos"/>
    <property type="match status" value="1"/>
</dbReference>
<dbReference type="InterPro" id="IPR026843">
    <property type="entry name" value="SbcD_C"/>
</dbReference>
<dbReference type="SUPFAM" id="SSF56300">
    <property type="entry name" value="Metallo-dependent phosphatases"/>
    <property type="match status" value="1"/>
</dbReference>
<evidence type="ECO:0000256" key="6">
    <source>
        <dbReference type="ARBA" id="ARBA00022839"/>
    </source>
</evidence>
<keyword evidence="7" id="KW-0235">DNA replication</keyword>
<feature type="domain" description="Calcineurin-like phosphoesterase" evidence="8">
    <location>
        <begin position="1"/>
        <end position="217"/>
    </location>
</feature>
<evidence type="ECO:0000313" key="10">
    <source>
        <dbReference type="EMBL" id="TDH63236.1"/>
    </source>
</evidence>
<dbReference type="Proteomes" id="UP000295096">
    <property type="component" value="Unassembled WGS sequence"/>
</dbReference>
<dbReference type="InterPro" id="IPR029052">
    <property type="entry name" value="Metallo-depent_PP-like"/>
</dbReference>
<keyword evidence="5 7" id="KW-0378">Hydrolase</keyword>
<name>A0A4R5QJA1_9PROT</name>
<dbReference type="AlphaFoldDB" id="A0A4R5QJA1"/>
<dbReference type="CDD" id="cd00840">
    <property type="entry name" value="MPP_Mre11_N"/>
    <property type="match status" value="1"/>
</dbReference>
<dbReference type="GO" id="GO:0004519">
    <property type="term" value="F:endonuclease activity"/>
    <property type="evidence" value="ECO:0007669"/>
    <property type="project" value="UniProtKB-KW"/>
</dbReference>
<dbReference type="NCBIfam" id="TIGR00619">
    <property type="entry name" value="sbcd"/>
    <property type="match status" value="1"/>
</dbReference>
<comment type="function">
    <text evidence="7">SbcCD cleaves DNA hairpin structures. These structures can inhibit DNA replication and are intermediates in certain DNA recombination reactions. The complex acts as a 3'-&gt;5' double strand exonuclease that can open hairpins. It also has a 5' single-strand endonuclease activity.</text>
</comment>
<sequence length="377" mass="39423">MRLLHTADWHLGRTLGGHSLRAEQEHLLGEEFPRLVADAAPDAVLIAGDIFDRAVPPAEAVELLDDILHRIVIGLRIPVVMIPGNHDEARRLSFGARMLSAAGLHIGDSPLGRVVTLRDAHGPVAIVAAGYATPLGLAQHAGAGDFADHDAGFAWLAPQLHTLCGDTARRVLVAHAFVAGGAVCDSERGISVGGTGQIAAARFAGFHYVALGHLHRPQALLNGRLRYSGSPLAYSTSEAGQAKQMLLVEIDAAGGVATEAIALAPLRGLRLLHGEFAALRAATEGRDDFVAITLTDAQPIPDAQRALAELYPRIIGFGYAEQPRQPGPLVAPDGAARALRPFDLFGEFHAAMRGAPLPAEAHAVVAAAIAEAEAAIA</sequence>
<dbReference type="InterPro" id="IPR004593">
    <property type="entry name" value="SbcD"/>
</dbReference>
<protein>
    <recommendedName>
        <fullName evidence="3 7">Nuclease SbcCD subunit D</fullName>
    </recommendedName>
</protein>
<dbReference type="EMBL" id="SMSJ01000006">
    <property type="protein sequence ID" value="TDH63236.1"/>
    <property type="molecule type" value="Genomic_DNA"/>
</dbReference>
<proteinExistence type="inferred from homology"/>
<accession>A0A4R5QJA1</accession>
<dbReference type="Pfam" id="PF12320">
    <property type="entry name" value="SbcD_C"/>
    <property type="match status" value="1"/>
</dbReference>
<dbReference type="GO" id="GO:0006260">
    <property type="term" value="P:DNA replication"/>
    <property type="evidence" value="ECO:0007669"/>
    <property type="project" value="UniProtKB-KW"/>
</dbReference>
<keyword evidence="7" id="KW-0255">Endonuclease</keyword>
<evidence type="ECO:0000256" key="2">
    <source>
        <dbReference type="ARBA" id="ARBA00011322"/>
    </source>
</evidence>
<dbReference type="GO" id="GO:0008408">
    <property type="term" value="F:3'-5' exonuclease activity"/>
    <property type="evidence" value="ECO:0007669"/>
    <property type="project" value="InterPro"/>
</dbReference>
<evidence type="ECO:0000313" key="11">
    <source>
        <dbReference type="Proteomes" id="UP000295096"/>
    </source>
</evidence>
<keyword evidence="6 7" id="KW-0269">Exonuclease</keyword>
<keyword evidence="7" id="KW-0233">DNA recombination</keyword>
<evidence type="ECO:0000256" key="5">
    <source>
        <dbReference type="ARBA" id="ARBA00022801"/>
    </source>
</evidence>
<organism evidence="10 11">
    <name type="scientific">Dankookia rubra</name>
    <dbReference type="NCBI Taxonomy" id="1442381"/>
    <lineage>
        <taxon>Bacteria</taxon>
        <taxon>Pseudomonadati</taxon>
        <taxon>Pseudomonadota</taxon>
        <taxon>Alphaproteobacteria</taxon>
        <taxon>Acetobacterales</taxon>
        <taxon>Roseomonadaceae</taxon>
        <taxon>Dankookia</taxon>
    </lineage>
</organism>
<keyword evidence="4 7" id="KW-0540">Nuclease</keyword>
<reference evidence="10 11" key="1">
    <citation type="journal article" date="2016" name="J. Microbiol.">
        <title>Dankookia rubra gen. nov., sp. nov., an alphaproteobacterium isolated from sediment of a shallow stream.</title>
        <authorList>
            <person name="Kim W.H."/>
            <person name="Kim D.H."/>
            <person name="Kang K."/>
            <person name="Ahn T.Y."/>
        </authorList>
    </citation>
    <scope>NUCLEOTIDE SEQUENCE [LARGE SCALE GENOMIC DNA]</scope>
    <source>
        <strain evidence="10 11">JCM30602</strain>
    </source>
</reference>
<comment type="similarity">
    <text evidence="1 7">Belongs to the SbcD family.</text>
</comment>
<evidence type="ECO:0000256" key="7">
    <source>
        <dbReference type="RuleBase" id="RU363069"/>
    </source>
</evidence>
<gene>
    <name evidence="7" type="primary">sbcD</name>
    <name evidence="10" type="ORF">E2C06_07645</name>
</gene>
<dbReference type="RefSeq" id="WP_133287997.1">
    <property type="nucleotide sequence ID" value="NZ_SMSJ01000006.1"/>
</dbReference>